<dbReference type="AlphaFoldDB" id="A0A3B1BZN4"/>
<accession>A0A3B1BZN4</accession>
<feature type="region of interest" description="Disordered" evidence="1">
    <location>
        <begin position="1"/>
        <end position="35"/>
    </location>
</feature>
<dbReference type="EMBL" id="UOGA01000082">
    <property type="protein sequence ID" value="VAX16958.1"/>
    <property type="molecule type" value="Genomic_DNA"/>
</dbReference>
<protein>
    <submittedName>
        <fullName evidence="2">Uncharacterized protein</fullName>
    </submittedName>
</protein>
<gene>
    <name evidence="2" type="ORF">MNBD_NITROSPINAE04-1206</name>
</gene>
<evidence type="ECO:0000256" key="1">
    <source>
        <dbReference type="SAM" id="MobiDB-lite"/>
    </source>
</evidence>
<name>A0A3B1BZN4_9ZZZZ</name>
<reference evidence="2" key="1">
    <citation type="submission" date="2018-06" db="EMBL/GenBank/DDBJ databases">
        <authorList>
            <person name="Zhirakovskaya E."/>
        </authorList>
    </citation>
    <scope>NUCLEOTIDE SEQUENCE</scope>
</reference>
<sequence length="123" mass="14142">MGDFMKQLRDQALEKEKDRKKADSESLEDDRNNSDAVKSRELADFLGVTPEVADACCGSICPHCDLFLDKAIALEQLGYPHHLFMNPTQEEVYKEAKEIFEKDRKEYDTQKKELIERMKGQGA</sequence>
<proteinExistence type="predicted"/>
<organism evidence="2">
    <name type="scientific">hydrothermal vent metagenome</name>
    <dbReference type="NCBI Taxonomy" id="652676"/>
    <lineage>
        <taxon>unclassified sequences</taxon>
        <taxon>metagenomes</taxon>
        <taxon>ecological metagenomes</taxon>
    </lineage>
</organism>
<evidence type="ECO:0000313" key="2">
    <source>
        <dbReference type="EMBL" id="VAX16958.1"/>
    </source>
</evidence>